<accession>A0A6C0F5E6</accession>
<dbReference type="AlphaFoldDB" id="A0A6C0F5E6"/>
<organism evidence="1">
    <name type="scientific">viral metagenome</name>
    <dbReference type="NCBI Taxonomy" id="1070528"/>
    <lineage>
        <taxon>unclassified sequences</taxon>
        <taxon>metagenomes</taxon>
        <taxon>organismal metagenomes</taxon>
    </lineage>
</organism>
<dbReference type="EMBL" id="MN738788">
    <property type="protein sequence ID" value="QHT36966.1"/>
    <property type="molecule type" value="Genomic_DNA"/>
</dbReference>
<sequence>MNTIDIYREFHSDKNKETLEVIRKWEQEESDTMLLENKPIHGVVPNGKPVFQFLDVSKRFHEGGTMVAHSRNCIAFIPAGFRKAPTYNSMNPVKYSLGGLSALMSLAHILVIPKNRRIYNALTLKRTDLRLVSEMEELGSIALLQLIRGPASMPGSIRWQLSQTGTIEDTEGNAHSLKIDTEDISESCQENFQLFIQGRLQELLDQSEASMKFSFHVGNQASIGYLHLHAYLGNLLTIAHDKMECKASEQGVRKNTPLDDVIYMMDTHGQ</sequence>
<name>A0A6C0F5E6_9ZZZZ</name>
<protein>
    <submittedName>
        <fullName evidence="1">Uncharacterized protein</fullName>
    </submittedName>
</protein>
<evidence type="ECO:0000313" key="1">
    <source>
        <dbReference type="EMBL" id="QHT36966.1"/>
    </source>
</evidence>
<proteinExistence type="predicted"/>
<reference evidence="1" key="1">
    <citation type="journal article" date="2020" name="Nature">
        <title>Giant virus diversity and host interactions through global metagenomics.</title>
        <authorList>
            <person name="Schulz F."/>
            <person name="Roux S."/>
            <person name="Paez-Espino D."/>
            <person name="Jungbluth S."/>
            <person name="Walsh D.A."/>
            <person name="Denef V.J."/>
            <person name="McMahon K.D."/>
            <person name="Konstantinidis K.T."/>
            <person name="Eloe-Fadrosh E.A."/>
            <person name="Kyrpides N.C."/>
            <person name="Woyke T."/>
        </authorList>
    </citation>
    <scope>NUCLEOTIDE SEQUENCE</scope>
    <source>
        <strain evidence="1">GVMAG-S-ERX555967-130</strain>
    </source>
</reference>